<dbReference type="GO" id="GO:0005730">
    <property type="term" value="C:nucleolus"/>
    <property type="evidence" value="ECO:0007669"/>
    <property type="project" value="UniProtKB-SubCell"/>
</dbReference>
<dbReference type="AlphaFoldDB" id="R7V2K4"/>
<protein>
    <recommendedName>
        <fullName evidence="9">DNA-directed RNA polymerase I subunit RPA49</fullName>
    </recommendedName>
</protein>
<dbReference type="STRING" id="283909.R7V2K4"/>
<accession>R7V2K4</accession>
<dbReference type="OMA" id="DVYPFDE"/>
<evidence type="ECO:0000256" key="3">
    <source>
        <dbReference type="ARBA" id="ARBA00022478"/>
    </source>
</evidence>
<evidence type="ECO:0000313" key="6">
    <source>
        <dbReference type="EMBL" id="ELU12764.1"/>
    </source>
</evidence>
<evidence type="ECO:0000256" key="1">
    <source>
        <dbReference type="ARBA" id="ARBA00004604"/>
    </source>
</evidence>
<organism evidence="6">
    <name type="scientific">Capitella teleta</name>
    <name type="common">Polychaete worm</name>
    <dbReference type="NCBI Taxonomy" id="283909"/>
    <lineage>
        <taxon>Eukaryota</taxon>
        <taxon>Metazoa</taxon>
        <taxon>Spiralia</taxon>
        <taxon>Lophotrochozoa</taxon>
        <taxon>Annelida</taxon>
        <taxon>Polychaeta</taxon>
        <taxon>Sedentaria</taxon>
        <taxon>Scolecida</taxon>
        <taxon>Capitellidae</taxon>
        <taxon>Capitella</taxon>
    </lineage>
</organism>
<comment type="subcellular location">
    <subcellularLocation>
        <location evidence="1">Nucleus</location>
        <location evidence="1">Nucleolus</location>
    </subcellularLocation>
</comment>
<keyword evidence="3" id="KW-0240">DNA-directed RNA polymerase</keyword>
<evidence type="ECO:0000256" key="4">
    <source>
        <dbReference type="ARBA" id="ARBA00023163"/>
    </source>
</evidence>
<keyword evidence="5" id="KW-0539">Nucleus</keyword>
<dbReference type="GO" id="GO:0006351">
    <property type="term" value="P:DNA-templated transcription"/>
    <property type="evidence" value="ECO:0007669"/>
    <property type="project" value="InterPro"/>
</dbReference>
<dbReference type="HOGENOM" id="CLU_034953_0_1_1"/>
<dbReference type="InterPro" id="IPR009668">
    <property type="entry name" value="RNA_pol-assoc_fac_A49-like"/>
</dbReference>
<dbReference type="EMBL" id="AMQN01005317">
    <property type="status" value="NOT_ANNOTATED_CDS"/>
    <property type="molecule type" value="Genomic_DNA"/>
</dbReference>
<gene>
    <name evidence="6" type="ORF">CAPTEDRAFT_221164</name>
</gene>
<dbReference type="Pfam" id="PF06870">
    <property type="entry name" value="RNA_pol_I_A49"/>
    <property type="match status" value="1"/>
</dbReference>
<dbReference type="EMBL" id="KB295685">
    <property type="protein sequence ID" value="ELU12764.1"/>
    <property type="molecule type" value="Genomic_DNA"/>
</dbReference>
<dbReference type="EnsemblMetazoa" id="CapteT221164">
    <property type="protein sequence ID" value="CapteP221164"/>
    <property type="gene ID" value="CapteG221164"/>
</dbReference>
<evidence type="ECO:0000256" key="2">
    <source>
        <dbReference type="ARBA" id="ARBA00009430"/>
    </source>
</evidence>
<reference evidence="7" key="3">
    <citation type="submission" date="2015-06" db="UniProtKB">
        <authorList>
            <consortium name="EnsemblMetazoa"/>
        </authorList>
    </citation>
    <scope>IDENTIFICATION</scope>
</reference>
<sequence>MPELNLSLPRPKDNKPRALLVNFSNRNIRKDAVNELSFDCYEKNSAHKSTEAKRILVAESERMRYLGNTSNPGLAQSYSRSVIMVRNKETNKVRILSTAKFAMKPVFADAEDEVDAEEETNFRQKHDALTSKFAGLKSRKQMEDRMRNTLSDAALKEAVGKTIDEVDMRAIEAVQKAEQVYDDIPPYNKDAEIPDDVYQLSQIIPDDCLVTLATMAQPIVDCDREILETWRKEQKFGGFILQQIEQLPMEPAARVRRAQILVFLDILSSLYKCRVNELRKKGNGLPEEIPNKVSKLVLDTFTLMVDGQRGKKTRCLPKRLKDKLLSYIFVICLILEQYELEYSPLLLDLKVGMASAMNRLKAVGCKVGNKTQKVGEEKIIKRMATLCVPLTFPVENLKRKGGR</sequence>
<dbReference type="PANTHER" id="PTHR14440">
    <property type="entry name" value="DNA-DIRECTED RNA POLYMERASE I SUBUNIT RPA49"/>
    <property type="match status" value="1"/>
</dbReference>
<evidence type="ECO:0000313" key="8">
    <source>
        <dbReference type="Proteomes" id="UP000014760"/>
    </source>
</evidence>
<keyword evidence="8" id="KW-1185">Reference proteome</keyword>
<dbReference type="GO" id="GO:0000428">
    <property type="term" value="C:DNA-directed RNA polymerase complex"/>
    <property type="evidence" value="ECO:0007669"/>
    <property type="project" value="UniProtKB-KW"/>
</dbReference>
<name>R7V2K4_CAPTE</name>
<reference evidence="6 8" key="2">
    <citation type="journal article" date="2013" name="Nature">
        <title>Insights into bilaterian evolution from three spiralian genomes.</title>
        <authorList>
            <person name="Simakov O."/>
            <person name="Marletaz F."/>
            <person name="Cho S.J."/>
            <person name="Edsinger-Gonzales E."/>
            <person name="Havlak P."/>
            <person name="Hellsten U."/>
            <person name="Kuo D.H."/>
            <person name="Larsson T."/>
            <person name="Lv J."/>
            <person name="Arendt D."/>
            <person name="Savage R."/>
            <person name="Osoegawa K."/>
            <person name="de Jong P."/>
            <person name="Grimwood J."/>
            <person name="Chapman J.A."/>
            <person name="Shapiro H."/>
            <person name="Aerts A."/>
            <person name="Otillar R.P."/>
            <person name="Terry A.Y."/>
            <person name="Boore J.L."/>
            <person name="Grigoriev I.V."/>
            <person name="Lindberg D.R."/>
            <person name="Seaver E.C."/>
            <person name="Weisblat D.A."/>
            <person name="Putnam N.H."/>
            <person name="Rokhsar D.S."/>
        </authorList>
    </citation>
    <scope>NUCLEOTIDE SEQUENCE</scope>
    <source>
        <strain evidence="6 8">I ESC-2004</strain>
    </source>
</reference>
<comment type="similarity">
    <text evidence="2">Belongs to the eukaryotic RPA49/POLR1E RNA polymerase subunit family.</text>
</comment>
<dbReference type="Proteomes" id="UP000014760">
    <property type="component" value="Unassembled WGS sequence"/>
</dbReference>
<dbReference type="GO" id="GO:0003677">
    <property type="term" value="F:DNA binding"/>
    <property type="evidence" value="ECO:0007669"/>
    <property type="project" value="InterPro"/>
</dbReference>
<reference evidence="8" key="1">
    <citation type="submission" date="2012-12" db="EMBL/GenBank/DDBJ databases">
        <authorList>
            <person name="Hellsten U."/>
            <person name="Grimwood J."/>
            <person name="Chapman J.A."/>
            <person name="Shapiro H."/>
            <person name="Aerts A."/>
            <person name="Otillar R.P."/>
            <person name="Terry A.Y."/>
            <person name="Boore J.L."/>
            <person name="Simakov O."/>
            <person name="Marletaz F."/>
            <person name="Cho S.-J."/>
            <person name="Edsinger-Gonzales E."/>
            <person name="Havlak P."/>
            <person name="Kuo D.-H."/>
            <person name="Larsson T."/>
            <person name="Lv J."/>
            <person name="Arendt D."/>
            <person name="Savage R."/>
            <person name="Osoegawa K."/>
            <person name="de Jong P."/>
            <person name="Lindberg D.R."/>
            <person name="Seaver E.C."/>
            <person name="Weisblat D.A."/>
            <person name="Putnam N.H."/>
            <person name="Grigoriev I.V."/>
            <person name="Rokhsar D.S."/>
        </authorList>
    </citation>
    <scope>NUCLEOTIDE SEQUENCE</scope>
    <source>
        <strain evidence="8">I ESC-2004</strain>
    </source>
</reference>
<evidence type="ECO:0000313" key="7">
    <source>
        <dbReference type="EnsemblMetazoa" id="CapteP221164"/>
    </source>
</evidence>
<proteinExistence type="inferred from homology"/>
<dbReference type="OrthoDB" id="532500at2759"/>
<evidence type="ECO:0000256" key="5">
    <source>
        <dbReference type="ARBA" id="ARBA00023242"/>
    </source>
</evidence>
<keyword evidence="4" id="KW-0804">Transcription</keyword>
<dbReference type="FunCoup" id="R7V2K4">
    <property type="interactions" value="580"/>
</dbReference>
<evidence type="ECO:0008006" key="9">
    <source>
        <dbReference type="Google" id="ProtNLM"/>
    </source>
</evidence>